<dbReference type="Gene3D" id="1.10.1530.10">
    <property type="match status" value="1"/>
</dbReference>
<dbReference type="SUPFAM" id="SSF89733">
    <property type="entry name" value="L-sulfolactate dehydrogenase-like"/>
    <property type="match status" value="1"/>
</dbReference>
<evidence type="ECO:0000313" key="4">
    <source>
        <dbReference type="Proteomes" id="UP000321197"/>
    </source>
</evidence>
<comment type="similarity">
    <text evidence="1">Belongs to the LDH2/MDH2 oxidoreductase family.</text>
</comment>
<dbReference type="AlphaFoldDB" id="A0A511QYI1"/>
<evidence type="ECO:0000256" key="2">
    <source>
        <dbReference type="ARBA" id="ARBA00023002"/>
    </source>
</evidence>
<dbReference type="InterPro" id="IPR043144">
    <property type="entry name" value="Mal/L-sulf/L-lact_DH-like_ah"/>
</dbReference>
<dbReference type="Proteomes" id="UP000321197">
    <property type="component" value="Unassembled WGS sequence"/>
</dbReference>
<protein>
    <submittedName>
        <fullName evidence="3">Sulfolactate dehydrogenase</fullName>
    </submittedName>
</protein>
<dbReference type="EMBL" id="BJXL01000011">
    <property type="protein sequence ID" value="GEM82450.1"/>
    <property type="molecule type" value="Genomic_DNA"/>
</dbReference>
<reference evidence="3 4" key="1">
    <citation type="submission" date="2019-07" db="EMBL/GenBank/DDBJ databases">
        <title>Whole genome shotgun sequence of Meiothermus hypogaeus NBRC 106114.</title>
        <authorList>
            <person name="Hosoyama A."/>
            <person name="Uohara A."/>
            <person name="Ohji S."/>
            <person name="Ichikawa N."/>
        </authorList>
    </citation>
    <scope>NUCLEOTIDE SEQUENCE [LARGE SCALE GENOMIC DNA]</scope>
    <source>
        <strain evidence="3 4">NBRC 106114</strain>
    </source>
</reference>
<dbReference type="PANTHER" id="PTHR11091:SF0">
    <property type="entry name" value="MALATE DEHYDROGENASE"/>
    <property type="match status" value="1"/>
</dbReference>
<dbReference type="OrthoDB" id="9769447at2"/>
<keyword evidence="2" id="KW-0560">Oxidoreductase</keyword>
<sequence>MKVPYPELRRAVSSHFHHLGLALDHADELAEVILEAEIEGNVGHGLTRMAQYTAQLQAGGLNPRPEMRLERTRPSVAVLHADGAPGPVAGLFAVRVLSQMAREQGSATLAVRGAGHSGVLSAYVGRLAQQGLVALAFANTPPAIAPGPVLGTNPIALGAPADPQPVIIDTSISVVARGKIIAASKKGEAIPEGWALDKEGRPTTDAKAALEGSLIPIGDGKGFALAVLVEILAGALAGDVLSPDLPLPWMPPEQTAKPGLLLMGLEPSAFGAGYAARVAQLIKALEAAGGRIPGARRAALRGKAMQEGVEVNETLQAELGKLGMRLQGGGNT</sequence>
<evidence type="ECO:0000256" key="1">
    <source>
        <dbReference type="ARBA" id="ARBA00006056"/>
    </source>
</evidence>
<dbReference type="InterPro" id="IPR003767">
    <property type="entry name" value="Malate/L-lactate_DH-like"/>
</dbReference>
<accession>A0A511QYI1</accession>
<dbReference type="InterPro" id="IPR036111">
    <property type="entry name" value="Mal/L-sulfo/L-lacto_DH-like_sf"/>
</dbReference>
<dbReference type="Gene3D" id="3.30.1370.60">
    <property type="entry name" value="Hypothetical oxidoreductase yiak, domain 2"/>
    <property type="match status" value="1"/>
</dbReference>
<evidence type="ECO:0000313" key="3">
    <source>
        <dbReference type="EMBL" id="GEM82450.1"/>
    </source>
</evidence>
<dbReference type="GO" id="GO:0016491">
    <property type="term" value="F:oxidoreductase activity"/>
    <property type="evidence" value="ECO:0007669"/>
    <property type="project" value="UniProtKB-KW"/>
</dbReference>
<dbReference type="Pfam" id="PF02615">
    <property type="entry name" value="Ldh_2"/>
    <property type="match status" value="1"/>
</dbReference>
<name>A0A511QYI1_9DEIN</name>
<proteinExistence type="inferred from homology"/>
<dbReference type="PANTHER" id="PTHR11091">
    <property type="entry name" value="OXIDOREDUCTASE-RELATED"/>
    <property type="match status" value="1"/>
</dbReference>
<dbReference type="InterPro" id="IPR043143">
    <property type="entry name" value="Mal/L-sulf/L-lact_DH-like_NADP"/>
</dbReference>
<dbReference type="RefSeq" id="WP_119341835.1">
    <property type="nucleotide sequence ID" value="NZ_BJXL01000011.1"/>
</dbReference>
<organism evidence="3 4">
    <name type="scientific">Meiothermus hypogaeus NBRC 106114</name>
    <dbReference type="NCBI Taxonomy" id="1227553"/>
    <lineage>
        <taxon>Bacteria</taxon>
        <taxon>Thermotogati</taxon>
        <taxon>Deinococcota</taxon>
        <taxon>Deinococci</taxon>
        <taxon>Thermales</taxon>
        <taxon>Thermaceae</taxon>
        <taxon>Meiothermus</taxon>
    </lineage>
</organism>
<gene>
    <name evidence="3" type="ORF">MHY01S_06160</name>
</gene>
<comment type="caution">
    <text evidence="3">The sequence shown here is derived from an EMBL/GenBank/DDBJ whole genome shotgun (WGS) entry which is preliminary data.</text>
</comment>